<feature type="coiled-coil region" evidence="1">
    <location>
        <begin position="2807"/>
        <end position="2834"/>
    </location>
</feature>
<feature type="coiled-coil region" evidence="1">
    <location>
        <begin position="636"/>
        <end position="862"/>
    </location>
</feature>
<reference evidence="4" key="1">
    <citation type="submission" date="2024-03" db="EMBL/GenBank/DDBJ databases">
        <authorList>
            <consortium name="ELIXIR-Norway"/>
            <consortium name="Elixir Norway"/>
        </authorList>
    </citation>
    <scope>NUCLEOTIDE SEQUENCE</scope>
</reference>
<dbReference type="PANTHER" id="PTHR43939">
    <property type="entry name" value="COILED-COIL DOMAIN-CONTAINING PROTEIN 158"/>
    <property type="match status" value="1"/>
</dbReference>
<evidence type="ECO:0000256" key="2">
    <source>
        <dbReference type="SAM" id="MobiDB-lite"/>
    </source>
</evidence>
<feature type="region of interest" description="Disordered" evidence="2">
    <location>
        <begin position="125"/>
        <end position="160"/>
    </location>
</feature>
<keyword evidence="5" id="KW-1185">Reference proteome</keyword>
<name>A0ABP1AID6_9BRYO</name>
<feature type="coiled-coil region" evidence="1">
    <location>
        <begin position="2602"/>
        <end position="2738"/>
    </location>
</feature>
<feature type="region of interest" description="Disordered" evidence="2">
    <location>
        <begin position="1247"/>
        <end position="1267"/>
    </location>
</feature>
<organism evidence="4 5">
    <name type="scientific">Sphagnum jensenii</name>
    <dbReference type="NCBI Taxonomy" id="128206"/>
    <lineage>
        <taxon>Eukaryota</taxon>
        <taxon>Viridiplantae</taxon>
        <taxon>Streptophyta</taxon>
        <taxon>Embryophyta</taxon>
        <taxon>Bryophyta</taxon>
        <taxon>Sphagnophytina</taxon>
        <taxon>Sphagnopsida</taxon>
        <taxon>Sphagnales</taxon>
        <taxon>Sphagnaceae</taxon>
        <taxon>Sphagnum</taxon>
    </lineage>
</organism>
<evidence type="ECO:0000256" key="3">
    <source>
        <dbReference type="SAM" id="Phobius"/>
    </source>
</evidence>
<feature type="transmembrane region" description="Helical" evidence="3">
    <location>
        <begin position="2960"/>
        <end position="2981"/>
    </location>
</feature>
<feature type="compositionally biased region" description="Polar residues" evidence="2">
    <location>
        <begin position="139"/>
        <end position="155"/>
    </location>
</feature>
<keyword evidence="3" id="KW-0812">Transmembrane</keyword>
<dbReference type="Gene3D" id="1.20.5.1160">
    <property type="entry name" value="Vasodilator-stimulated phosphoprotein"/>
    <property type="match status" value="1"/>
</dbReference>
<feature type="coiled-coil region" evidence="1">
    <location>
        <begin position="2033"/>
        <end position="2067"/>
    </location>
</feature>
<feature type="coiled-coil region" evidence="1">
    <location>
        <begin position="1897"/>
        <end position="1931"/>
    </location>
</feature>
<dbReference type="EMBL" id="OZ023713">
    <property type="protein sequence ID" value="CAK9862172.1"/>
    <property type="molecule type" value="Genomic_DNA"/>
</dbReference>
<feature type="coiled-coil region" evidence="1">
    <location>
        <begin position="2204"/>
        <end position="2259"/>
    </location>
</feature>
<feature type="compositionally biased region" description="Low complexity" evidence="2">
    <location>
        <begin position="34"/>
        <end position="55"/>
    </location>
</feature>
<feature type="coiled-coil region" evidence="1">
    <location>
        <begin position="1438"/>
        <end position="1539"/>
    </location>
</feature>
<feature type="coiled-coil region" evidence="1">
    <location>
        <begin position="1125"/>
        <end position="1232"/>
    </location>
</feature>
<feature type="region of interest" description="Disordered" evidence="2">
    <location>
        <begin position="1"/>
        <end position="101"/>
    </location>
</feature>
<evidence type="ECO:0000256" key="1">
    <source>
        <dbReference type="SAM" id="Coils"/>
    </source>
</evidence>
<feature type="coiled-coil region" evidence="1">
    <location>
        <begin position="1634"/>
        <end position="1675"/>
    </location>
</feature>
<feature type="coiled-coil region" evidence="1">
    <location>
        <begin position="454"/>
        <end position="586"/>
    </location>
</feature>
<sequence>MDKGKSKTDLRAAGKKRLEEFRQKKNQKGGGTGKAIIPTTTTTTTTALKALTETEQGSEDNNGQEANSGLLPEDHSREDRGGSHIDSSEETLVSCTKGSEEETVLLGGSSTVAVDPSLISPIQTVRPEAHLSVEEASEQCDSLSQPGSAEQGSQCESERERKAVYTILWETPTTDRTQTNEDWQENTYEGTEDFTNKGLDQGNYSTFRLDDNFAGQNRDGLNSKEHSNGVGEYAEDNNVQLFEETTQKDLQEMLESKGFRDNRCVDPSSVETLPRIEHGGQPTNGVGLLKREEVLGDENLKGLVEEQAKVLDEKGIDIDGFRNEIEASTLQSKKEVQIQIENADKERQQFIAEIEEVKTQMQEIVNERKQLLQAASDREMLLISEVGELRAAKDEENSQFVLQLSKLHQQLEELSDEKSLFMERYNVTREMLENLHSENLRLVEESAHEQQKREASFSMELATWKDRVEDLEKERLESQGSIKELSDRLKRLESDLREVEMLNSHVQDEKKRLESDLQEVEMLNSHVQDEKKRLESDLQEVEMLNSRVQDENTTLMAQVMELNQSLQAVEEEKTQLGIECNELKDKSVESALVVEELHLHIQTLEMQVTMYVTEVAHLNESLKSFGDEKVEWVTALNDSKQKLDCLNLHVEDLEKAISDLECSNRMLTQELQSLGEEKTQLVKLLELSNQNVEGLKLEVQGWENDKSTYLSQNEALSGLKQDKVNLEKLLDDSCREMESLMSQVQGLEEVRRSFILEEALLNQRLQSLEEEKAQVVTLLKDSGHQVDALNLQVQSLQDEISVLVSKDIAAVQGLQQLEEEKIQAVELLEDSNKKMEILSLRAQSLEGEMDVFVSENKRLQQQLQGVVEERSHIVKCLEDATSLLQATLKSQCSSIMDERQDLLSMLSALQQHNLDMSEERDRLMGDLQIAREHIRMLETEKEELGFRALKSEEDAKSLREEGQELLMQLDSSRQEVTKMAEERLECEKQQLVELNQGMERWSNERNELVKELEGHKQQVARLAEERLKLLEEIENSQQEVQQLGCRMIESKEERRQVEEQLKSELQLLHQKLQISESEKTDLNTLLGNLRQELQQTIEDQGLKPVQLEELSKHLQSETKEHALTLKKMQEVFDEKEHLISELEASRLLLQETQAERKQAEHELQLLQEKLETNIEEKGHLANEVEESRLHARDLNVGNAKLSSRLEQLQEVCRKRDEENTHLQALVKELEQQTTVQQRQTSVGCVEKASSQSLRSGKSVEDEEVRPSNHSVKKVMNLVKEFEVRASEDAPQLHLRLVASPGKELFSQAWPSREATDALQQERDTGIQTEQALRVQLEVLLKSMQDSNDERSDLTASLMELEVDFHALCQQNVEWADQMSLDIEALKETKAELSGFVDELRGEIVSLQKSEEVLAHTFAEIERKATDEVNARLQTERQSQSLASKLQDVEMELGKLKDEHANAGEELGKSVLERCMLEEGFKELQDAYTQLIQDKAALETLSREEKAQHDMNLEHLKLEAEECNQKLNLLEEQKTLLQQEKESIFLNFTIFRSDVEKRMMESDAVVAKLNDDHAAFQTNLQAAVCRTFPDTEGKQQDVVGTSFESCWKLVNLLVDKSMQLVGLQTQLQEVAVEEKAQYAATLQAMEAKNAILKQTNKELSSKVQILASEVEQAAGEEERLRQTLTSNMLEIHTLQTEKQDLLAVQDTEVMGLKQQLEEVTLRSVQQDEQLQTLMQQKQTLEADISKARGDYSAAQTEVVQMEKKLSNTKERLTLAISKGKSVVQQRDAVKQALKEKTEDLEHLISSHAEELVAKESSEKTALASELAIAQDTVLSLENALHEARSVTQDVQLKLETMGDIPQELGLVAKIEWLAATLTAEQSKAEDLANNAVTLLTELGTSKQESETLTKQVAELNDKCVKLEELVTEESSEKTALASEIDVLQRVISDRDLAMEAELAAHLKLQLDISVAMKLLDSVSVASAHCIMAQEAETAKKERDMSMDQHVQQMQEMLDYTELELSKTVEKVREAAITMTQQDKENQVLVQQAQRMQSELLKTSDENVALQADIVMTKKRLSDVRDRLLLGLVGMDADGGDISQGESPAQPLSEKAGEIQALADVFCLEMQKKDAALQEANERSLGIAATVSSLQLELDSLRRVSEECKQLLLGFADDATSEKAVRWPNEVSSSSITFPAVGMKWLINALNEEQQKASQAMHEVGRLEKAIDSVTLEIKDQKGRLEELSNELTFYKEENHGLAERLQVLSSEHTTLGEQAAQVSAERDAMKVEMLALENSLQANQEREHLEGYLLARSLEEMLESAKLELSELSKKNTEMTAALGLLQECARLGVESSEARREADAFRAEMLKAVDEKDALQAELNQMDQKLSNTREKLGLAVKKGKAVEKQRDALKMSMEEKTHELNSICISHKEELKVQDAKLHESREKFKSAAEHVLELQFQLTSTLEKVTAAEQSLQDSQKFQQEVNIVLSHISLLPSSLKTGKVIEKIEWLGMMLNKTQTMAVRSERELEVLSLKLREVQEKVQFLEMENSNGKEMISSWVKKVDEAEIRAASDRAHYESELEFKSQSLWEAEARTHAAVAQVEEMQGALQQKQNSLKSMEASRGKAISKLTLTLNRLTELRQQSEGLVTEIENLHRELQNRDAEILGLKEKISNADAETQNQQERFSRVSAEANLEILKLRKELTEVNSRFEGNLEEMTILQNDLTQKTLELEKLQKHLEMMVLSKEDSSEQAEQSMVVTNHISRSAFEDVDTAITNGTVDYVATIYALQQHIDNLKSEGQLWRVNMERKDAQLQGLREEFDELVKERALLQAGIQAKQFQIDRMQADMAVLISPASDSTAIPALEIEELGARSKRIGHVGSSAAPHVRGARKLFPAEVTIDVDGEINPLLSDLDDKGHGFNSLTNSALVPKRMRALADRLDGLCVVGGRLLMRQPTARLGLAVYWIAIHVYTAMIVSRAIL</sequence>
<feature type="compositionally biased region" description="Basic and acidic residues" evidence="2">
    <location>
        <begin position="72"/>
        <end position="87"/>
    </location>
</feature>
<evidence type="ECO:0000313" key="5">
    <source>
        <dbReference type="Proteomes" id="UP001497522"/>
    </source>
</evidence>
<evidence type="ECO:0000313" key="4">
    <source>
        <dbReference type="EMBL" id="CAK9862172.1"/>
    </source>
</evidence>
<feature type="coiled-coil region" evidence="1">
    <location>
        <begin position="1722"/>
        <end position="1809"/>
    </location>
</feature>
<dbReference type="PANTHER" id="PTHR43939:SF68">
    <property type="entry name" value="CENTROSOMAL PROTEIN OF 290 KDA-LIKE"/>
    <property type="match status" value="1"/>
</dbReference>
<protein>
    <submittedName>
        <fullName evidence="4">Uncharacterized protein</fullName>
    </submittedName>
</protein>
<gene>
    <name evidence="4" type="ORF">CSSPJE1EN2_LOCUS5167</name>
</gene>
<feature type="coiled-coil region" evidence="1">
    <location>
        <begin position="920"/>
        <end position="1099"/>
    </location>
</feature>
<dbReference type="Proteomes" id="UP001497522">
    <property type="component" value="Chromosome 12"/>
</dbReference>
<feature type="compositionally biased region" description="Basic and acidic residues" evidence="2">
    <location>
        <begin position="1"/>
        <end position="23"/>
    </location>
</feature>
<keyword evidence="3" id="KW-0472">Membrane</keyword>
<proteinExistence type="predicted"/>
<keyword evidence="1" id="KW-0175">Coiled coil</keyword>
<feature type="coiled-coil region" evidence="1">
    <location>
        <begin position="2521"/>
        <end position="2555"/>
    </location>
</feature>
<feature type="coiled-coil region" evidence="1">
    <location>
        <begin position="2310"/>
        <end position="2392"/>
    </location>
</feature>
<accession>A0ABP1AID6</accession>
<keyword evidence="3" id="KW-1133">Transmembrane helix</keyword>
<feature type="coiled-coil region" evidence="1">
    <location>
        <begin position="333"/>
        <end position="424"/>
    </location>
</feature>